<dbReference type="STRING" id="761204.W2Q6K2"/>
<dbReference type="VEuPathDB" id="FungiDB:PPTG_22972"/>
<reference evidence="2" key="1">
    <citation type="submission" date="2011-12" db="EMBL/GenBank/DDBJ databases">
        <authorList>
            <consortium name="The Broad Institute Genome Sequencing Platform"/>
            <person name="Russ C."/>
            <person name="Tyler B."/>
            <person name="Panabieres F."/>
            <person name="Shan W."/>
            <person name="Tripathy S."/>
            <person name="Grunwald N."/>
            <person name="Machado M."/>
            <person name="Young S.K."/>
            <person name="Zeng Q."/>
            <person name="Gargeya S."/>
            <person name="Fitzgerald M."/>
            <person name="Haas B."/>
            <person name="Abouelleil A."/>
            <person name="Alvarado L."/>
            <person name="Arachchi H.M."/>
            <person name="Berlin A."/>
            <person name="Chapman S.B."/>
            <person name="Gearin G."/>
            <person name="Goldberg J."/>
            <person name="Griggs A."/>
            <person name="Gujja S."/>
            <person name="Hansen M."/>
            <person name="Heiman D."/>
            <person name="Howarth C."/>
            <person name="Larimer J."/>
            <person name="Lui A."/>
            <person name="MacDonald P.J.P."/>
            <person name="McCowen C."/>
            <person name="Montmayeur A."/>
            <person name="Murphy C."/>
            <person name="Neiman D."/>
            <person name="Pearson M."/>
            <person name="Priest M."/>
            <person name="Roberts A."/>
            <person name="Saif S."/>
            <person name="Shea T."/>
            <person name="Sisk P."/>
            <person name="Stolte C."/>
            <person name="Sykes S."/>
            <person name="Wortman J."/>
            <person name="Nusbaum C."/>
            <person name="Birren B."/>
        </authorList>
    </citation>
    <scope>NUCLEOTIDE SEQUENCE [LARGE SCALE GENOMIC DNA]</scope>
    <source>
        <strain evidence="2">INRA-310</strain>
    </source>
</reference>
<accession>W2Q6K2</accession>
<dbReference type="GeneID" id="20191571"/>
<dbReference type="OrthoDB" id="47059at2759"/>
<dbReference type="Proteomes" id="UP000018817">
    <property type="component" value="Unassembled WGS sequence"/>
</dbReference>
<proteinExistence type="predicted"/>
<dbReference type="EMBL" id="KI669587">
    <property type="protein sequence ID" value="ETN08772.1"/>
    <property type="molecule type" value="Genomic_DNA"/>
</dbReference>
<evidence type="ECO:0000313" key="2">
    <source>
        <dbReference type="Proteomes" id="UP000018817"/>
    </source>
</evidence>
<dbReference type="RefSeq" id="XP_008905959.1">
    <property type="nucleotide sequence ID" value="XM_008907711.1"/>
</dbReference>
<feature type="non-terminal residue" evidence="1">
    <location>
        <position position="1"/>
    </location>
</feature>
<gene>
    <name evidence="1" type="ORF">PPTG_22972</name>
</gene>
<organism evidence="1 2">
    <name type="scientific">Phytophthora nicotianae (strain INRA-310)</name>
    <name type="common">Phytophthora parasitica</name>
    <dbReference type="NCBI Taxonomy" id="761204"/>
    <lineage>
        <taxon>Eukaryota</taxon>
        <taxon>Sar</taxon>
        <taxon>Stramenopiles</taxon>
        <taxon>Oomycota</taxon>
        <taxon>Peronosporomycetes</taxon>
        <taxon>Peronosporales</taxon>
        <taxon>Peronosporaceae</taxon>
        <taxon>Phytophthora</taxon>
    </lineage>
</organism>
<name>W2Q6K2_PHYN3</name>
<dbReference type="AlphaFoldDB" id="W2Q6K2"/>
<protein>
    <submittedName>
        <fullName evidence="1">Uncharacterized protein</fullName>
    </submittedName>
</protein>
<evidence type="ECO:0000313" key="1">
    <source>
        <dbReference type="EMBL" id="ETN08772.1"/>
    </source>
</evidence>
<sequence>EEIHKDQSGAWPDSACELYVDRGGLERVLPADWQRYEKVAEDTDYVIGIKPETDCDVYNETATANPLCATFTLQTGDYPYGSLLSESVQYSG</sequence>
<reference evidence="1 2" key="2">
    <citation type="submission" date="2013-11" db="EMBL/GenBank/DDBJ databases">
        <title>The Genome Sequence of Phytophthora parasitica INRA-310.</title>
        <authorList>
            <consortium name="The Broad Institute Genomics Platform"/>
            <person name="Russ C."/>
            <person name="Tyler B."/>
            <person name="Panabieres F."/>
            <person name="Shan W."/>
            <person name="Tripathy S."/>
            <person name="Grunwald N."/>
            <person name="Machado M."/>
            <person name="Johnson C.S."/>
            <person name="Arredondo F."/>
            <person name="Hong C."/>
            <person name="Coffey M."/>
            <person name="Young S.K."/>
            <person name="Zeng Q."/>
            <person name="Gargeya S."/>
            <person name="Fitzgerald M."/>
            <person name="Abouelleil A."/>
            <person name="Alvarado L."/>
            <person name="Chapman S.B."/>
            <person name="Gainer-Dewar J."/>
            <person name="Goldberg J."/>
            <person name="Griggs A."/>
            <person name="Gujja S."/>
            <person name="Hansen M."/>
            <person name="Howarth C."/>
            <person name="Imamovic A."/>
            <person name="Ireland A."/>
            <person name="Larimer J."/>
            <person name="McCowan C."/>
            <person name="Murphy C."/>
            <person name="Pearson M."/>
            <person name="Poon T.W."/>
            <person name="Priest M."/>
            <person name="Roberts A."/>
            <person name="Saif S."/>
            <person name="Shea T."/>
            <person name="Sykes S."/>
            <person name="Wortman J."/>
            <person name="Nusbaum C."/>
            <person name="Birren B."/>
        </authorList>
    </citation>
    <scope>NUCLEOTIDE SEQUENCE [LARGE SCALE GENOMIC DNA]</scope>
    <source>
        <strain evidence="1 2">INRA-310</strain>
    </source>
</reference>